<name>A0AAW0RAK7_9PEZI</name>
<dbReference type="Gene3D" id="3.90.25.10">
    <property type="entry name" value="UDP-galactose 4-epimerase, domain 1"/>
    <property type="match status" value="1"/>
</dbReference>
<proteinExistence type="predicted"/>
<dbReference type="AlphaFoldDB" id="A0AAW0RAK7"/>
<dbReference type="EMBL" id="JAQQWP010000001">
    <property type="protein sequence ID" value="KAK8131945.1"/>
    <property type="molecule type" value="Genomic_DNA"/>
</dbReference>
<dbReference type="Gene3D" id="3.40.50.720">
    <property type="entry name" value="NAD(P)-binding Rossmann-like Domain"/>
    <property type="match status" value="1"/>
</dbReference>
<keyword evidence="2" id="KW-1185">Reference proteome</keyword>
<evidence type="ECO:0000313" key="2">
    <source>
        <dbReference type="Proteomes" id="UP001392437"/>
    </source>
</evidence>
<comment type="caution">
    <text evidence="1">The sequence shown here is derived from an EMBL/GenBank/DDBJ whole genome shotgun (WGS) entry which is preliminary data.</text>
</comment>
<reference evidence="1 2" key="1">
    <citation type="submission" date="2023-01" db="EMBL/GenBank/DDBJ databases">
        <title>Analysis of 21 Apiospora genomes using comparative genomics revels a genus with tremendous synthesis potential of carbohydrate active enzymes and secondary metabolites.</title>
        <authorList>
            <person name="Sorensen T."/>
        </authorList>
    </citation>
    <scope>NUCLEOTIDE SEQUENCE [LARGE SCALE GENOMIC DNA]</scope>
    <source>
        <strain evidence="1 2">CBS 117206</strain>
    </source>
</reference>
<protein>
    <submittedName>
        <fullName evidence="1">NAD dependent epimerase/dehydratase</fullName>
    </submittedName>
</protein>
<evidence type="ECO:0000313" key="1">
    <source>
        <dbReference type="EMBL" id="KAK8131945.1"/>
    </source>
</evidence>
<dbReference type="Proteomes" id="UP001392437">
    <property type="component" value="Unassembled WGS sequence"/>
</dbReference>
<organism evidence="1 2">
    <name type="scientific">Apiospora kogelbergensis</name>
    <dbReference type="NCBI Taxonomy" id="1337665"/>
    <lineage>
        <taxon>Eukaryota</taxon>
        <taxon>Fungi</taxon>
        <taxon>Dikarya</taxon>
        <taxon>Ascomycota</taxon>
        <taxon>Pezizomycotina</taxon>
        <taxon>Sordariomycetes</taxon>
        <taxon>Xylariomycetidae</taxon>
        <taxon>Amphisphaeriales</taxon>
        <taxon>Apiosporaceae</taxon>
        <taxon>Apiospora</taxon>
    </lineage>
</organism>
<gene>
    <name evidence="1" type="ORF">PG999_000118</name>
</gene>
<sequence>MKRSGLLPTVSISCQALLVKPAPVDGENEKREQQGGTYDLVNIGRFEAVPQPAPLIGGSRRKQVRSRLIITSTTLGSFLLDEGIEFLGPVPLSPFFTQHFRAERRVEQAVMDGCNLGIPRPKRGSWTSSLTTESRLGLLDHLDISRFAAAALQDPDAYHGQKIGLVTEEMPVKQATDLLAEAIDDGPCIRAVFMTDEEVARQLLQGMYKPTWTLWHSLLCIQY</sequence>
<accession>A0AAW0RAK7</accession>